<feature type="domain" description="Thioredoxin-like fold" evidence="8">
    <location>
        <begin position="95"/>
        <end position="270"/>
    </location>
</feature>
<evidence type="ECO:0000256" key="4">
    <source>
        <dbReference type="ARBA" id="ARBA00023157"/>
    </source>
</evidence>
<evidence type="ECO:0000256" key="3">
    <source>
        <dbReference type="ARBA" id="ARBA00023002"/>
    </source>
</evidence>
<evidence type="ECO:0000256" key="5">
    <source>
        <dbReference type="ARBA" id="ARBA00023284"/>
    </source>
</evidence>
<dbReference type="Proteomes" id="UP000311713">
    <property type="component" value="Unassembled WGS sequence"/>
</dbReference>
<reference evidence="9 10" key="1">
    <citation type="submission" date="2019-06" db="EMBL/GenBank/DDBJ databases">
        <title>Draft genome of Streptomyces sedi sp. JCM16909.</title>
        <authorList>
            <person name="Klykleung N."/>
            <person name="Tanasupawat S."/>
            <person name="Kudo T."/>
            <person name="Yuki M."/>
            <person name="Ohkuma M."/>
        </authorList>
    </citation>
    <scope>NUCLEOTIDE SEQUENCE [LARGE SCALE GENOMIC DNA]</scope>
    <source>
        <strain evidence="9 10">JCM 16909</strain>
    </source>
</reference>
<keyword evidence="3" id="KW-0560">Oxidoreductase</keyword>
<evidence type="ECO:0000259" key="8">
    <source>
        <dbReference type="Pfam" id="PF13462"/>
    </source>
</evidence>
<dbReference type="RefSeq" id="WP_139643244.1">
    <property type="nucleotide sequence ID" value="NZ_BAAAZS010000104.1"/>
</dbReference>
<dbReference type="PANTHER" id="PTHR13887">
    <property type="entry name" value="GLUTATHIONE S-TRANSFERASE KAPPA"/>
    <property type="match status" value="1"/>
</dbReference>
<evidence type="ECO:0000256" key="6">
    <source>
        <dbReference type="SAM" id="MobiDB-lite"/>
    </source>
</evidence>
<feature type="region of interest" description="Disordered" evidence="6">
    <location>
        <begin position="240"/>
        <end position="317"/>
    </location>
</feature>
<feature type="compositionally biased region" description="Acidic residues" evidence="6">
    <location>
        <begin position="277"/>
        <end position="296"/>
    </location>
</feature>
<evidence type="ECO:0000313" key="9">
    <source>
        <dbReference type="EMBL" id="TNM31013.1"/>
    </source>
</evidence>
<dbReference type="GO" id="GO:0016491">
    <property type="term" value="F:oxidoreductase activity"/>
    <property type="evidence" value="ECO:0007669"/>
    <property type="project" value="UniProtKB-KW"/>
</dbReference>
<dbReference type="InterPro" id="IPR012336">
    <property type="entry name" value="Thioredoxin-like_fold"/>
</dbReference>
<evidence type="ECO:0000256" key="2">
    <source>
        <dbReference type="ARBA" id="ARBA00022729"/>
    </source>
</evidence>
<keyword evidence="5" id="KW-0676">Redox-active center</keyword>
<keyword evidence="7" id="KW-0812">Transmembrane</keyword>
<gene>
    <name evidence="9" type="ORF">FH715_09960</name>
</gene>
<dbReference type="AlphaFoldDB" id="A0A5C4V5G7"/>
<feature type="transmembrane region" description="Helical" evidence="7">
    <location>
        <begin position="34"/>
        <end position="55"/>
    </location>
</feature>
<dbReference type="Gene3D" id="3.40.30.10">
    <property type="entry name" value="Glutaredoxin"/>
    <property type="match status" value="1"/>
</dbReference>
<protein>
    <submittedName>
        <fullName evidence="9">DsbA family protein</fullName>
    </submittedName>
</protein>
<feature type="region of interest" description="Disordered" evidence="6">
    <location>
        <begin position="1"/>
        <end position="31"/>
    </location>
</feature>
<dbReference type="EMBL" id="VDGT01000006">
    <property type="protein sequence ID" value="TNM31013.1"/>
    <property type="molecule type" value="Genomic_DNA"/>
</dbReference>
<organism evidence="9 10">
    <name type="scientific">Streptomyces sedi</name>
    <dbReference type="NCBI Taxonomy" id="555059"/>
    <lineage>
        <taxon>Bacteria</taxon>
        <taxon>Bacillati</taxon>
        <taxon>Actinomycetota</taxon>
        <taxon>Actinomycetes</taxon>
        <taxon>Kitasatosporales</taxon>
        <taxon>Streptomycetaceae</taxon>
        <taxon>Streptomyces</taxon>
    </lineage>
</organism>
<keyword evidence="7" id="KW-0472">Membrane</keyword>
<evidence type="ECO:0000256" key="7">
    <source>
        <dbReference type="SAM" id="Phobius"/>
    </source>
</evidence>
<proteinExistence type="inferred from homology"/>
<accession>A0A5C4V5G7</accession>
<keyword evidence="2" id="KW-0732">Signal</keyword>
<dbReference type="Pfam" id="PF13462">
    <property type="entry name" value="Thioredoxin_4"/>
    <property type="match status" value="1"/>
</dbReference>
<comment type="similarity">
    <text evidence="1">Belongs to the thioredoxin family. DsbA subfamily.</text>
</comment>
<dbReference type="OrthoDB" id="4135024at2"/>
<dbReference type="InterPro" id="IPR036249">
    <property type="entry name" value="Thioredoxin-like_sf"/>
</dbReference>
<keyword evidence="7" id="KW-1133">Transmembrane helix</keyword>
<feature type="compositionally biased region" description="Basic and acidic residues" evidence="6">
    <location>
        <begin position="1"/>
        <end position="22"/>
    </location>
</feature>
<dbReference type="PANTHER" id="PTHR13887:SF14">
    <property type="entry name" value="DISULFIDE BOND FORMATION PROTEIN D"/>
    <property type="match status" value="1"/>
</dbReference>
<evidence type="ECO:0000313" key="10">
    <source>
        <dbReference type="Proteomes" id="UP000311713"/>
    </source>
</evidence>
<name>A0A5C4V5G7_9ACTN</name>
<keyword evidence="4" id="KW-1015">Disulfide bond</keyword>
<keyword evidence="10" id="KW-1185">Reference proteome</keyword>
<evidence type="ECO:0000256" key="1">
    <source>
        <dbReference type="ARBA" id="ARBA00005791"/>
    </source>
</evidence>
<sequence>MSKRNSQEAKRAARERLLAERQKQKKKDKIRRQLTVGGSVVGILAIAAGIGVAVANMDSGGDGDATDWSAVSTEVEESPDDVLAPSNATGDDGLTVLVGDPEAANTVTLFEDPRCPSCASFEQGVGAAISEDVANGEYNVEYVFGTFLDNNLGGTGSRNALSALGAALDVSPEAFQGLHEQLYAADNHPAESTDEFGDDERLVELAQNVPELEGNAEFEKAVNNSTFAGWALQMSQKFDADEEVTGTPTVKVNGTPIETPRTPEDWDAVLAAALVEEQPEDGGDENAEEEEGDGGENAEGGSGEENAEDGEENPGTE</sequence>
<dbReference type="SUPFAM" id="SSF52833">
    <property type="entry name" value="Thioredoxin-like"/>
    <property type="match status" value="1"/>
</dbReference>
<feature type="compositionally biased region" description="Acidic residues" evidence="6">
    <location>
        <begin position="305"/>
        <end position="317"/>
    </location>
</feature>
<comment type="caution">
    <text evidence="9">The sequence shown here is derived from an EMBL/GenBank/DDBJ whole genome shotgun (WGS) entry which is preliminary data.</text>
</comment>